<name>A0A545VFW1_9HYPO</name>
<dbReference type="EMBL" id="SPUK01000001">
    <property type="protein sequence ID" value="TQW00591.1"/>
    <property type="molecule type" value="Genomic_DNA"/>
</dbReference>
<dbReference type="Proteomes" id="UP000315783">
    <property type="component" value="Unassembled WGS sequence"/>
</dbReference>
<evidence type="ECO:0000313" key="1">
    <source>
        <dbReference type="EMBL" id="TQW00591.1"/>
    </source>
</evidence>
<keyword evidence="2" id="KW-1185">Reference proteome</keyword>
<proteinExistence type="predicted"/>
<dbReference type="AlphaFoldDB" id="A0A545VFW1"/>
<organism evidence="1 2">
    <name type="scientific">Cordyceps javanica</name>
    <dbReference type="NCBI Taxonomy" id="43265"/>
    <lineage>
        <taxon>Eukaryota</taxon>
        <taxon>Fungi</taxon>
        <taxon>Dikarya</taxon>
        <taxon>Ascomycota</taxon>
        <taxon>Pezizomycotina</taxon>
        <taxon>Sordariomycetes</taxon>
        <taxon>Hypocreomycetidae</taxon>
        <taxon>Hypocreales</taxon>
        <taxon>Cordycipitaceae</taxon>
        <taxon>Cordyceps</taxon>
    </lineage>
</organism>
<comment type="caution">
    <text evidence="1">The sequence shown here is derived from an EMBL/GenBank/DDBJ whole genome shotgun (WGS) entry which is preliminary data.</text>
</comment>
<reference evidence="1 2" key="1">
    <citation type="journal article" date="2019" name="Appl. Microbiol. Biotechnol.">
        <title>Genome sequence of Isaria javanica and comparative genome analysis insights into family S53 peptidase evolution in fungal entomopathogens.</title>
        <authorList>
            <person name="Lin R."/>
            <person name="Zhang X."/>
            <person name="Xin B."/>
            <person name="Zou M."/>
            <person name="Gao Y."/>
            <person name="Qin F."/>
            <person name="Hu Q."/>
            <person name="Xie B."/>
            <person name="Cheng X."/>
        </authorList>
    </citation>
    <scope>NUCLEOTIDE SEQUENCE [LARGE SCALE GENOMIC DNA]</scope>
    <source>
        <strain evidence="1 2">IJ1G</strain>
    </source>
</reference>
<protein>
    <submittedName>
        <fullName evidence="1">Uncharacterized protein</fullName>
    </submittedName>
</protein>
<accession>A0A545VFW1</accession>
<sequence>MNHHASIDGTCVYATFLSRIQLASMTLAFRGQRGRDSDDPNYVTSDSVQSTTTMAQTTGKAVGTIAFWQTDTRVNKTLGDSSW</sequence>
<gene>
    <name evidence="1" type="ORF">IF1G_00522</name>
</gene>
<evidence type="ECO:0000313" key="2">
    <source>
        <dbReference type="Proteomes" id="UP000315783"/>
    </source>
</evidence>